<protein>
    <submittedName>
        <fullName evidence="2">Uncharacterized protein</fullName>
    </submittedName>
</protein>
<feature type="region of interest" description="Disordered" evidence="1">
    <location>
        <begin position="90"/>
        <end position="123"/>
    </location>
</feature>
<comment type="caution">
    <text evidence="2">The sequence shown here is derived from an EMBL/GenBank/DDBJ whole genome shotgun (WGS) entry which is preliminary data.</text>
</comment>
<name>A0A512IXA7_9HYPH</name>
<evidence type="ECO:0000256" key="1">
    <source>
        <dbReference type="SAM" id="MobiDB-lite"/>
    </source>
</evidence>
<evidence type="ECO:0000313" key="3">
    <source>
        <dbReference type="EMBL" id="GLS62228.1"/>
    </source>
</evidence>
<accession>A0A512IXA7</accession>
<dbReference type="AlphaFoldDB" id="A0A512IXA7"/>
<organism evidence="2 4">
    <name type="scientific">Methylobacterium oxalidis</name>
    <dbReference type="NCBI Taxonomy" id="944322"/>
    <lineage>
        <taxon>Bacteria</taxon>
        <taxon>Pseudomonadati</taxon>
        <taxon>Pseudomonadota</taxon>
        <taxon>Alphaproteobacteria</taxon>
        <taxon>Hyphomicrobiales</taxon>
        <taxon>Methylobacteriaceae</taxon>
        <taxon>Methylobacterium</taxon>
    </lineage>
</organism>
<feature type="compositionally biased region" description="Basic and acidic residues" evidence="1">
    <location>
        <begin position="110"/>
        <end position="120"/>
    </location>
</feature>
<dbReference type="RefSeq" id="WP_147023956.1">
    <property type="nucleotide sequence ID" value="NZ_BJZU01000003.1"/>
</dbReference>
<evidence type="ECO:0000313" key="5">
    <source>
        <dbReference type="Proteomes" id="UP001156856"/>
    </source>
</evidence>
<dbReference type="EMBL" id="BSPK01000004">
    <property type="protein sequence ID" value="GLS62228.1"/>
    <property type="molecule type" value="Genomic_DNA"/>
</dbReference>
<proteinExistence type="predicted"/>
<evidence type="ECO:0000313" key="2">
    <source>
        <dbReference type="EMBL" id="GEP02283.1"/>
    </source>
</evidence>
<dbReference type="EMBL" id="BJZU01000003">
    <property type="protein sequence ID" value="GEP02283.1"/>
    <property type="molecule type" value="Genomic_DNA"/>
</dbReference>
<keyword evidence="5" id="KW-1185">Reference proteome</keyword>
<reference evidence="3" key="1">
    <citation type="journal article" date="2014" name="Int. J. Syst. Evol. Microbiol.">
        <title>Complete genome of a new Firmicutes species belonging to the dominant human colonic microbiota ('Ruminococcus bicirculans') reveals two chromosomes and a selective capacity to utilize plant glucans.</title>
        <authorList>
            <consortium name="NISC Comparative Sequencing Program"/>
            <person name="Wegmann U."/>
            <person name="Louis P."/>
            <person name="Goesmann A."/>
            <person name="Henrissat B."/>
            <person name="Duncan S.H."/>
            <person name="Flint H.J."/>
        </authorList>
    </citation>
    <scope>NUCLEOTIDE SEQUENCE</scope>
    <source>
        <strain evidence="3">NBRC 107715</strain>
    </source>
</reference>
<reference evidence="2 4" key="3">
    <citation type="submission" date="2019-07" db="EMBL/GenBank/DDBJ databases">
        <title>Whole genome shotgun sequence of Methylobacterium oxalidis NBRC 107715.</title>
        <authorList>
            <person name="Hosoyama A."/>
            <person name="Uohara A."/>
            <person name="Ohji S."/>
            <person name="Ichikawa N."/>
        </authorList>
    </citation>
    <scope>NUCLEOTIDE SEQUENCE [LARGE SCALE GENOMIC DNA]</scope>
    <source>
        <strain evidence="2 4">NBRC 107715</strain>
    </source>
</reference>
<gene>
    <name evidence="3" type="ORF">GCM10007888_06090</name>
    <name evidence="2" type="ORF">MOX02_03210</name>
</gene>
<dbReference type="Proteomes" id="UP000321960">
    <property type="component" value="Unassembled WGS sequence"/>
</dbReference>
<sequence>MTELQNKAEALAAMAAAVREAAPLPEAHAEVSKILNERVHVADDGSTTVYDTDGKSLMFDEANGYANATPATLMRELRQSRPDLFVKTTALSSSTKPSGPVAHVNGRFAPKHELPAHDTGKPNLTKLMASAKAGNAAALAQLQALTTKSR</sequence>
<evidence type="ECO:0000313" key="4">
    <source>
        <dbReference type="Proteomes" id="UP000321960"/>
    </source>
</evidence>
<reference evidence="5" key="2">
    <citation type="journal article" date="2019" name="Int. J. Syst. Evol. Microbiol.">
        <title>The Global Catalogue of Microorganisms (GCM) 10K type strain sequencing project: providing services to taxonomists for standard genome sequencing and annotation.</title>
        <authorList>
            <consortium name="The Broad Institute Genomics Platform"/>
            <consortium name="The Broad Institute Genome Sequencing Center for Infectious Disease"/>
            <person name="Wu L."/>
            <person name="Ma J."/>
        </authorList>
    </citation>
    <scope>NUCLEOTIDE SEQUENCE [LARGE SCALE GENOMIC DNA]</scope>
    <source>
        <strain evidence="5">NBRC 107715</strain>
    </source>
</reference>
<dbReference type="Proteomes" id="UP001156856">
    <property type="component" value="Unassembled WGS sequence"/>
</dbReference>
<reference evidence="3" key="4">
    <citation type="submission" date="2023-01" db="EMBL/GenBank/DDBJ databases">
        <title>Draft genome sequence of Methylobacterium oxalidis strain NBRC 107715.</title>
        <authorList>
            <person name="Sun Q."/>
            <person name="Mori K."/>
        </authorList>
    </citation>
    <scope>NUCLEOTIDE SEQUENCE</scope>
    <source>
        <strain evidence="3">NBRC 107715</strain>
    </source>
</reference>